<dbReference type="InterPro" id="IPR014729">
    <property type="entry name" value="Rossmann-like_a/b/a_fold"/>
</dbReference>
<name>A0ABY5LF43_9VIBR</name>
<dbReference type="PANTHER" id="PTHR43284">
    <property type="entry name" value="ASPARAGINE SYNTHETASE (GLUTAMINE-HYDROLYZING)"/>
    <property type="match status" value="1"/>
</dbReference>
<dbReference type="SUPFAM" id="SSF56235">
    <property type="entry name" value="N-terminal nucleophile aminohydrolases (Ntn hydrolases)"/>
    <property type="match status" value="1"/>
</dbReference>
<dbReference type="EMBL" id="CP102096">
    <property type="protein sequence ID" value="UUM30466.1"/>
    <property type="molecule type" value="Genomic_DNA"/>
</dbReference>
<evidence type="ECO:0000256" key="2">
    <source>
        <dbReference type="ARBA" id="ARBA00012737"/>
    </source>
</evidence>
<evidence type="ECO:0000259" key="4">
    <source>
        <dbReference type="Pfam" id="PF00733"/>
    </source>
</evidence>
<evidence type="ECO:0000256" key="1">
    <source>
        <dbReference type="ARBA" id="ARBA00005187"/>
    </source>
</evidence>
<gene>
    <name evidence="5" type="ORF">NP165_12395</name>
</gene>
<evidence type="ECO:0000256" key="3">
    <source>
        <dbReference type="ARBA" id="ARBA00048741"/>
    </source>
</evidence>
<dbReference type="Proteomes" id="UP001058602">
    <property type="component" value="Chromosome 1"/>
</dbReference>
<dbReference type="EC" id="6.3.5.4" evidence="2"/>
<dbReference type="InterPro" id="IPR001962">
    <property type="entry name" value="Asn_synthase"/>
</dbReference>
<organism evidence="5 6">
    <name type="scientific">Vibrio japonicus</name>
    <dbReference type="NCBI Taxonomy" id="1824638"/>
    <lineage>
        <taxon>Bacteria</taxon>
        <taxon>Pseudomonadati</taxon>
        <taxon>Pseudomonadota</taxon>
        <taxon>Gammaproteobacteria</taxon>
        <taxon>Vibrionales</taxon>
        <taxon>Vibrionaceae</taxon>
        <taxon>Vibrio</taxon>
    </lineage>
</organism>
<evidence type="ECO:0000313" key="6">
    <source>
        <dbReference type="Proteomes" id="UP001058602"/>
    </source>
</evidence>
<dbReference type="RefSeq" id="WP_257084214.1">
    <property type="nucleotide sequence ID" value="NZ_CP102096.1"/>
</dbReference>
<reference evidence="5" key="1">
    <citation type="submission" date="2022-07" db="EMBL/GenBank/DDBJ databases">
        <title>Complete genome of Vibrio japonicus strain JCM 31412T and phylogenomic assessment of the Nereis clade of the genus Vibrio.</title>
        <authorList>
            <person name="Shlafstein M.D."/>
            <person name="Emsley S.A."/>
            <person name="Ushijima B."/>
            <person name="Videau P."/>
            <person name="Saw J.H."/>
        </authorList>
    </citation>
    <scope>NUCLEOTIDE SEQUENCE</scope>
    <source>
        <strain evidence="5">JCM 31412</strain>
    </source>
</reference>
<sequence>MFLIKNGRFSELELKKIDFSDSIIDFQGFNIALSSSTVKYYVSDEKFIMLLGCAIYNEELVACEDLESIFGELIKFPEMAARKLSGRFAFVYISDGVLNVFSSIFGSYPVYYCNGGEYLSNLETVLADINKVKPSAKVLSLMIRFYARYGHELYQGVSRVKYASITRFNEEVETYSYISNLLLADNFKGESTEELLVKLNERLLLLLKIYSEKDLRIGLTGGRDSRLLLAMANRLGIENISTYTVGDYKDIEVKYAKKVADYYNREHFVFSPDKLDAIAVKKYFRFINNINFPCLYKSQLIDFLGLNPRLHLNTAIPETLLCHLDYFQGPSHSYINFIQNRSSKLSGFLTDCESSKKSVEENAKKIWDSLVSEVGSTVLVKLIFEQVTYQREWVYNILKIGDLSGGTACIFEDSKVLSILSSIKEEIHLKDQLYKAFVNNFYPEMNLIRSTRDCDIGSVMKMSKLDPKFYYLLPDAIKNDPLEYLVSENIDYLRNDIYESKDVLYPIFGEKFVDDCLKLTAKGFMYNRIARFLSRRLGNRVLLNYEIIMPYCVANIIKNSEDQE</sequence>
<dbReference type="PANTHER" id="PTHR43284:SF1">
    <property type="entry name" value="ASPARAGINE SYNTHETASE"/>
    <property type="match status" value="1"/>
</dbReference>
<evidence type="ECO:0000313" key="5">
    <source>
        <dbReference type="EMBL" id="UUM30466.1"/>
    </source>
</evidence>
<comment type="catalytic activity">
    <reaction evidence="3">
        <text>L-aspartate + L-glutamine + ATP + H2O = L-asparagine + L-glutamate + AMP + diphosphate + H(+)</text>
        <dbReference type="Rhea" id="RHEA:12228"/>
        <dbReference type="ChEBI" id="CHEBI:15377"/>
        <dbReference type="ChEBI" id="CHEBI:15378"/>
        <dbReference type="ChEBI" id="CHEBI:29985"/>
        <dbReference type="ChEBI" id="CHEBI:29991"/>
        <dbReference type="ChEBI" id="CHEBI:30616"/>
        <dbReference type="ChEBI" id="CHEBI:33019"/>
        <dbReference type="ChEBI" id="CHEBI:58048"/>
        <dbReference type="ChEBI" id="CHEBI:58359"/>
        <dbReference type="ChEBI" id="CHEBI:456215"/>
        <dbReference type="EC" id="6.3.5.4"/>
    </reaction>
</comment>
<accession>A0ABY5LF43</accession>
<dbReference type="InterPro" id="IPR051786">
    <property type="entry name" value="ASN_synthetase/amidase"/>
</dbReference>
<dbReference type="SUPFAM" id="SSF52402">
    <property type="entry name" value="Adenine nucleotide alpha hydrolases-like"/>
    <property type="match status" value="1"/>
</dbReference>
<feature type="domain" description="Asparagine synthetase" evidence="4">
    <location>
        <begin position="219"/>
        <end position="287"/>
    </location>
</feature>
<proteinExistence type="predicted"/>
<protein>
    <recommendedName>
        <fullName evidence="2">asparagine synthase (glutamine-hydrolyzing)</fullName>
        <ecNumber evidence="2">6.3.5.4</ecNumber>
    </recommendedName>
</protein>
<dbReference type="Pfam" id="PF00733">
    <property type="entry name" value="Asn_synthase"/>
    <property type="match status" value="1"/>
</dbReference>
<dbReference type="Gene3D" id="3.40.50.620">
    <property type="entry name" value="HUPs"/>
    <property type="match status" value="1"/>
</dbReference>
<keyword evidence="6" id="KW-1185">Reference proteome</keyword>
<dbReference type="InterPro" id="IPR029055">
    <property type="entry name" value="Ntn_hydrolases_N"/>
</dbReference>
<comment type="pathway">
    <text evidence="1">Amino-acid biosynthesis; L-asparagine biosynthesis; L-asparagine from L-aspartate (L-Gln route): step 1/1.</text>
</comment>